<dbReference type="PROSITE" id="PS01031">
    <property type="entry name" value="SHSP"/>
    <property type="match status" value="1"/>
</dbReference>
<dbReference type="InterPro" id="IPR002068">
    <property type="entry name" value="A-crystallin/Hsp20_dom"/>
</dbReference>
<dbReference type="SUPFAM" id="SSF49764">
    <property type="entry name" value="HSP20-like chaperones"/>
    <property type="match status" value="1"/>
</dbReference>
<organism evidence="2">
    <name type="scientific">marine metagenome</name>
    <dbReference type="NCBI Taxonomy" id="408172"/>
    <lineage>
        <taxon>unclassified sequences</taxon>
        <taxon>metagenomes</taxon>
        <taxon>ecological metagenomes</taxon>
    </lineage>
</organism>
<dbReference type="Gene3D" id="2.60.40.790">
    <property type="match status" value="1"/>
</dbReference>
<dbReference type="PANTHER" id="PTHR11527">
    <property type="entry name" value="HEAT-SHOCK PROTEIN 20 FAMILY MEMBER"/>
    <property type="match status" value="1"/>
</dbReference>
<dbReference type="InterPro" id="IPR031107">
    <property type="entry name" value="Small_HSP"/>
</dbReference>
<feature type="domain" description="SHSP" evidence="1">
    <location>
        <begin position="34"/>
        <end position="146"/>
    </location>
</feature>
<dbReference type="EMBL" id="UINC01090357">
    <property type="protein sequence ID" value="SVC42228.1"/>
    <property type="molecule type" value="Genomic_DNA"/>
</dbReference>
<protein>
    <recommendedName>
        <fullName evidence="1">SHSP domain-containing protein</fullName>
    </recommendedName>
</protein>
<proteinExistence type="predicted"/>
<dbReference type="Pfam" id="PF00011">
    <property type="entry name" value="HSP20"/>
    <property type="match status" value="1"/>
</dbReference>
<evidence type="ECO:0000259" key="1">
    <source>
        <dbReference type="PROSITE" id="PS01031"/>
    </source>
</evidence>
<evidence type="ECO:0000313" key="2">
    <source>
        <dbReference type="EMBL" id="SVC42228.1"/>
    </source>
</evidence>
<sequence length="146" mass="16831">MTLIKWQPKPMNVFDDMDSMIHSLFNTDWNFPARNTQDWSPAVDVKETDNSFVLSADIPGLTKKDIKINVANGRLSISGERSLETDQKNDNYHYRERRFGSFDRSFNLPDTVDEDNISASFKNGILSIQLPKHEVEIPKDRLIKIS</sequence>
<reference evidence="2" key="1">
    <citation type="submission" date="2018-05" db="EMBL/GenBank/DDBJ databases">
        <authorList>
            <person name="Lanie J.A."/>
            <person name="Ng W.-L."/>
            <person name="Kazmierczak K.M."/>
            <person name="Andrzejewski T.M."/>
            <person name="Davidsen T.M."/>
            <person name="Wayne K.J."/>
            <person name="Tettelin H."/>
            <person name="Glass J.I."/>
            <person name="Rusch D."/>
            <person name="Podicherti R."/>
            <person name="Tsui H.-C.T."/>
            <person name="Winkler M.E."/>
        </authorList>
    </citation>
    <scope>NUCLEOTIDE SEQUENCE</scope>
</reference>
<dbReference type="CDD" id="cd06464">
    <property type="entry name" value="ACD_sHsps-like"/>
    <property type="match status" value="1"/>
</dbReference>
<name>A0A382M0N3_9ZZZZ</name>
<dbReference type="AlphaFoldDB" id="A0A382M0N3"/>
<accession>A0A382M0N3</accession>
<gene>
    <name evidence="2" type="ORF">METZ01_LOCUS295082</name>
</gene>
<dbReference type="InterPro" id="IPR008978">
    <property type="entry name" value="HSP20-like_chaperone"/>
</dbReference>